<protein>
    <submittedName>
        <fullName evidence="2">Uncharacterized protein</fullName>
    </submittedName>
</protein>
<evidence type="ECO:0000256" key="1">
    <source>
        <dbReference type="SAM" id="SignalP"/>
    </source>
</evidence>
<name>A0AAP6JDP1_9GAMM</name>
<feature type="chain" id="PRO_5043048355" evidence="1">
    <location>
        <begin position="27"/>
        <end position="106"/>
    </location>
</feature>
<evidence type="ECO:0000313" key="2">
    <source>
        <dbReference type="EMBL" id="MEA5445083.1"/>
    </source>
</evidence>
<feature type="signal peptide" evidence="1">
    <location>
        <begin position="1"/>
        <end position="26"/>
    </location>
</feature>
<evidence type="ECO:0000313" key="3">
    <source>
        <dbReference type="Proteomes" id="UP001302316"/>
    </source>
</evidence>
<reference evidence="2 3" key="1">
    <citation type="submission" date="2023-12" db="EMBL/GenBank/DDBJ databases">
        <title>Whole-genome sequencing of halo(alkali)philic microorganisms from hypersaline lakes.</title>
        <authorList>
            <person name="Sorokin D.Y."/>
            <person name="Merkel A.Y."/>
            <person name="Messina E."/>
            <person name="Yakimov M."/>
        </authorList>
    </citation>
    <scope>NUCLEOTIDE SEQUENCE [LARGE SCALE GENOMIC DNA]</scope>
    <source>
        <strain evidence="2 3">AB-CW1</strain>
    </source>
</reference>
<keyword evidence="1" id="KW-0732">Signal</keyword>
<dbReference type="RefSeq" id="WP_346050714.1">
    <property type="nucleotide sequence ID" value="NZ_JAYGII010000006.1"/>
</dbReference>
<accession>A0AAP6JDP1</accession>
<dbReference type="Proteomes" id="UP001302316">
    <property type="component" value="Unassembled WGS sequence"/>
</dbReference>
<proteinExistence type="predicted"/>
<keyword evidence="3" id="KW-1185">Reference proteome</keyword>
<comment type="caution">
    <text evidence="2">The sequence shown here is derived from an EMBL/GenBank/DDBJ whole genome shotgun (WGS) entry which is preliminary data.</text>
</comment>
<organism evidence="2 3">
    <name type="scientific">Natronospira elongata</name>
    <dbReference type="NCBI Taxonomy" id="3110268"/>
    <lineage>
        <taxon>Bacteria</taxon>
        <taxon>Pseudomonadati</taxon>
        <taxon>Pseudomonadota</taxon>
        <taxon>Gammaproteobacteria</taxon>
        <taxon>Natronospirales</taxon>
        <taxon>Natronospiraceae</taxon>
        <taxon>Natronospira</taxon>
    </lineage>
</organism>
<sequence>MWKKYTISSVAAVFLALGLGLDSAQAEEKEKEKAEVPLMNDIAALKVENGKVRITGSRIARDVDSVRVGRTIATSSGLRVYTREDIERSGHVHIGDALRYLDPRIR</sequence>
<dbReference type="AlphaFoldDB" id="A0AAP6JDP1"/>
<dbReference type="EMBL" id="JAYGII010000006">
    <property type="protein sequence ID" value="MEA5445083.1"/>
    <property type="molecule type" value="Genomic_DNA"/>
</dbReference>
<gene>
    <name evidence="2" type="ORF">VCB98_04520</name>
</gene>